<feature type="compositionally biased region" description="Basic and acidic residues" evidence="1">
    <location>
        <begin position="300"/>
        <end position="309"/>
    </location>
</feature>
<dbReference type="NCBIfam" id="TIGR00616">
    <property type="entry name" value="rect"/>
    <property type="match status" value="1"/>
</dbReference>
<evidence type="ECO:0000313" key="2">
    <source>
        <dbReference type="EMBL" id="SFV72626.1"/>
    </source>
</evidence>
<dbReference type="GO" id="GO:0003677">
    <property type="term" value="F:DNA binding"/>
    <property type="evidence" value="ECO:0007669"/>
    <property type="project" value="InterPro"/>
</dbReference>
<dbReference type="AlphaFoldDB" id="A0A1K1LD52"/>
<accession>A0A1K1LD52</accession>
<dbReference type="Pfam" id="PF03837">
    <property type="entry name" value="RecT"/>
    <property type="match status" value="1"/>
</dbReference>
<reference evidence="3" key="1">
    <citation type="submission" date="2016-10" db="EMBL/GenBank/DDBJ databases">
        <authorList>
            <person name="Wegmann U."/>
        </authorList>
    </citation>
    <scope>NUCLEOTIDE SEQUENCE [LARGE SCALE GENOMIC DNA]</scope>
</reference>
<feature type="region of interest" description="Disordered" evidence="1">
    <location>
        <begin position="278"/>
        <end position="309"/>
    </location>
</feature>
<organism evidence="2 3">
    <name type="scientific">Desulfovibrio piger</name>
    <dbReference type="NCBI Taxonomy" id="901"/>
    <lineage>
        <taxon>Bacteria</taxon>
        <taxon>Pseudomonadati</taxon>
        <taxon>Thermodesulfobacteriota</taxon>
        <taxon>Desulfovibrionia</taxon>
        <taxon>Desulfovibrionales</taxon>
        <taxon>Desulfovibrionaceae</taxon>
        <taxon>Desulfovibrio</taxon>
    </lineage>
</organism>
<dbReference type="GO" id="GO:0006259">
    <property type="term" value="P:DNA metabolic process"/>
    <property type="evidence" value="ECO:0007669"/>
    <property type="project" value="InterPro"/>
</dbReference>
<dbReference type="RefSeq" id="WP_072333242.1">
    <property type="nucleotide sequence ID" value="NZ_LT630450.1"/>
</dbReference>
<dbReference type="KEGG" id="dpg:DESPIGER_0747"/>
<dbReference type="InterPro" id="IPR018330">
    <property type="entry name" value="RecT_fam"/>
</dbReference>
<sequence length="426" mass="46522">MSQIQTAVKKPQTIGQLLEAQMSAIAMVVAGSTPRERMKRAEKFARICLTAVRNTPHLSECSMPSLAAAIMTSAQLDLEPNTPQGLAYLIPYKGKKGYEAQFQIGYKGLLQLAYRSGMVQSINADIVYRAEIEAGLFSYAKGACPNIIHETDLLGDYRKGEIVAAYAACTLKGGQTIMRVIDRQDVERAQKTSASFKAARSCNKPDMSPWYTNPEAMWMKTAIKRLAAWMPQVEILSMAVEEDSKADREALAASAKSETEAINDALAATAVVPLPQAQEEDDNDAIETSAAPSPQPQETAPERKPRMTQEELDALRQQALNAVLERGYDRGKAEWLAGRSMDAWTATDCKRVLREAQKLHLQEPPAPDSTQAGSADTAPEPEQAFVPPYQTFTCPHNGAQVTEDDCYDCKHRTGCPAHDDAPAADA</sequence>
<keyword evidence="3" id="KW-1185">Reference proteome</keyword>
<dbReference type="EMBL" id="LT630450">
    <property type="protein sequence ID" value="SFV72626.1"/>
    <property type="molecule type" value="Genomic_DNA"/>
</dbReference>
<feature type="region of interest" description="Disordered" evidence="1">
    <location>
        <begin position="360"/>
        <end position="389"/>
    </location>
</feature>
<dbReference type="Proteomes" id="UP000186323">
    <property type="component" value="Chromosome I"/>
</dbReference>
<evidence type="ECO:0000256" key="1">
    <source>
        <dbReference type="SAM" id="MobiDB-lite"/>
    </source>
</evidence>
<gene>
    <name evidence="2" type="ORF">DESPIGER_0747</name>
</gene>
<name>A0A1K1LD52_9BACT</name>
<proteinExistence type="predicted"/>
<dbReference type="InterPro" id="IPR004590">
    <property type="entry name" value="ssDNA_annealing_RecT"/>
</dbReference>
<evidence type="ECO:0000313" key="3">
    <source>
        <dbReference type="Proteomes" id="UP000186323"/>
    </source>
</evidence>
<protein>
    <submittedName>
        <fullName evidence="2">Recombinational DNA repair protein RecT (Prophage associated)</fullName>
    </submittedName>
</protein>